<organism evidence="3 4">
    <name type="scientific">Rhodoferax sediminis</name>
    <dbReference type="NCBI Taxonomy" id="2509614"/>
    <lineage>
        <taxon>Bacteria</taxon>
        <taxon>Pseudomonadati</taxon>
        <taxon>Pseudomonadota</taxon>
        <taxon>Betaproteobacteria</taxon>
        <taxon>Burkholderiales</taxon>
        <taxon>Comamonadaceae</taxon>
        <taxon>Rhodoferax</taxon>
    </lineage>
</organism>
<proteinExistence type="predicted"/>
<dbReference type="Pfam" id="PF01957">
    <property type="entry name" value="NfeD"/>
    <property type="match status" value="1"/>
</dbReference>
<feature type="transmembrane region" description="Helical" evidence="1">
    <location>
        <begin position="46"/>
        <end position="67"/>
    </location>
</feature>
<sequence>MAESTIWWLLAGVAIVVELTTGTFYLLMLAIGLAAAAVAAQLGASTITQLLVAAVVGGGAVVAWYFIRGRHPAAASASTNRDVNLDIGETVNVESWNPDGTATVKYRGANWTVVHRPGNPPSSGLHRVAEVIGSRLLVDKI</sequence>
<evidence type="ECO:0000313" key="4">
    <source>
        <dbReference type="Proteomes" id="UP000316798"/>
    </source>
</evidence>
<dbReference type="RefSeq" id="WP_142818804.1">
    <property type="nucleotide sequence ID" value="NZ_CP035503.1"/>
</dbReference>
<protein>
    <submittedName>
        <fullName evidence="3">NfeD family protein</fullName>
    </submittedName>
</protein>
<accession>A0A515DB12</accession>
<feature type="transmembrane region" description="Helical" evidence="1">
    <location>
        <begin position="7"/>
        <end position="40"/>
    </location>
</feature>
<dbReference type="EMBL" id="CP035503">
    <property type="protein sequence ID" value="QDL37591.1"/>
    <property type="molecule type" value="Genomic_DNA"/>
</dbReference>
<evidence type="ECO:0000313" key="3">
    <source>
        <dbReference type="EMBL" id="QDL37591.1"/>
    </source>
</evidence>
<dbReference type="KEGG" id="rhf:EUB48_10155"/>
<evidence type="ECO:0000256" key="1">
    <source>
        <dbReference type="SAM" id="Phobius"/>
    </source>
</evidence>
<keyword evidence="1" id="KW-1133">Transmembrane helix</keyword>
<dbReference type="OrthoDB" id="5654021at2"/>
<keyword evidence="1" id="KW-0472">Membrane</keyword>
<dbReference type="InterPro" id="IPR002810">
    <property type="entry name" value="NfeD-like_C"/>
</dbReference>
<dbReference type="AlphaFoldDB" id="A0A515DB12"/>
<gene>
    <name evidence="3" type="ORF">EUB48_10155</name>
</gene>
<reference evidence="3 4" key="1">
    <citation type="submission" date="2019-01" db="EMBL/GenBank/DDBJ databases">
        <title>Genomic insights into a novel species Rhodoferax sp.</title>
        <authorList>
            <person name="Jin L."/>
        </authorList>
    </citation>
    <scope>NUCLEOTIDE SEQUENCE [LARGE SCALE GENOMIC DNA]</scope>
    <source>
        <strain evidence="3 4">CHu59-6-5</strain>
    </source>
</reference>
<keyword evidence="4" id="KW-1185">Reference proteome</keyword>
<keyword evidence="1" id="KW-0812">Transmembrane</keyword>
<name>A0A515DB12_9BURK</name>
<evidence type="ECO:0000259" key="2">
    <source>
        <dbReference type="Pfam" id="PF01957"/>
    </source>
</evidence>
<dbReference type="Proteomes" id="UP000316798">
    <property type="component" value="Chromosome"/>
</dbReference>
<feature type="domain" description="NfeD-like C-terminal" evidence="2">
    <location>
        <begin position="84"/>
        <end position="140"/>
    </location>
</feature>